<evidence type="ECO:0000256" key="3">
    <source>
        <dbReference type="ARBA" id="ARBA00023054"/>
    </source>
</evidence>
<dbReference type="STRING" id="1799789.AX660_15250"/>
<evidence type="ECO:0000259" key="5">
    <source>
        <dbReference type="Pfam" id="PF25917"/>
    </source>
</evidence>
<keyword evidence="4" id="KW-0732">Signal</keyword>
<evidence type="ECO:0000256" key="1">
    <source>
        <dbReference type="ARBA" id="ARBA00004196"/>
    </source>
</evidence>
<feature type="signal peptide" evidence="4">
    <location>
        <begin position="1"/>
        <end position="29"/>
    </location>
</feature>
<comment type="subcellular location">
    <subcellularLocation>
        <location evidence="1">Cell envelope</location>
    </subcellularLocation>
</comment>
<dbReference type="Gene3D" id="2.40.50.100">
    <property type="match status" value="1"/>
</dbReference>
<protein>
    <recommendedName>
        <fullName evidence="5">Multidrug resistance protein MdtA-like barrel-sandwich hybrid domain-containing protein</fullName>
    </recommendedName>
</protein>
<keyword evidence="7" id="KW-1185">Reference proteome</keyword>
<dbReference type="RefSeq" id="WP_068377309.1">
    <property type="nucleotide sequence ID" value="NZ_LSNE01000006.1"/>
</dbReference>
<dbReference type="SUPFAM" id="SSF111369">
    <property type="entry name" value="HlyD-like secretion proteins"/>
    <property type="match status" value="1"/>
</dbReference>
<gene>
    <name evidence="6" type="ORF">AX660_15250</name>
</gene>
<dbReference type="InterPro" id="IPR050465">
    <property type="entry name" value="UPF0194_transport"/>
</dbReference>
<evidence type="ECO:0000256" key="2">
    <source>
        <dbReference type="ARBA" id="ARBA00009477"/>
    </source>
</evidence>
<reference evidence="7" key="1">
    <citation type="submission" date="2016-02" db="EMBL/GenBank/DDBJ databases">
        <authorList>
            <person name="Schultz-Johansen M."/>
            <person name="Glaring M.A."/>
            <person name="Bech P.K."/>
            <person name="Stougaard P."/>
        </authorList>
    </citation>
    <scope>NUCLEOTIDE SEQUENCE [LARGE SCALE GENOMIC DNA]</scope>
    <source>
        <strain evidence="7">S66</strain>
    </source>
</reference>
<evidence type="ECO:0000313" key="7">
    <source>
        <dbReference type="Proteomes" id="UP000070299"/>
    </source>
</evidence>
<dbReference type="PANTHER" id="PTHR32347">
    <property type="entry name" value="EFFLUX SYSTEM COMPONENT YKNX-RELATED"/>
    <property type="match status" value="1"/>
</dbReference>
<dbReference type="PANTHER" id="PTHR32347:SF27">
    <property type="entry name" value="RND EFFLUX PUMP MEMBRANE FUSION PROTEIN BARREL-SANDWICH DOMAIN-CONTAINING PROTEIN"/>
    <property type="match status" value="1"/>
</dbReference>
<name>A0A135ZZP9_9ALTE</name>
<proteinExistence type="inferred from homology"/>
<dbReference type="Pfam" id="PF25917">
    <property type="entry name" value="BSH_RND"/>
    <property type="match status" value="1"/>
</dbReference>
<sequence length="305" mass="32812">MKSPLPVMMFGIFSLFSHLLLASDITAVAALGRIEPENGIIIISASSTPDSTAGSLIAKLHVAEGDSVSAGQLLAETDSAPVARALIIETEKELEFAQRQFDADNSIADAACVQADTAKSEALRRETLLNKGLASVEEVEQTQGFAKSLRASCQSARVSATAGEMAIEVARARLERRKAEYQRKMIYSPINGLVLQVNAYPGEFVQADGILELAAVEKMYAVAEIYETDIGRVHVGQKATVSSAALSEKLSGKVTYIHPKVKKHDAIGTDPAARKDARIIEVDVLLDKPQAVRRLTNLQVEIVLE</sequence>
<accession>A0A135ZZP9</accession>
<dbReference type="Proteomes" id="UP000070299">
    <property type="component" value="Unassembled WGS sequence"/>
</dbReference>
<dbReference type="GO" id="GO:0030313">
    <property type="term" value="C:cell envelope"/>
    <property type="evidence" value="ECO:0007669"/>
    <property type="project" value="UniProtKB-SubCell"/>
</dbReference>
<dbReference type="InterPro" id="IPR014315">
    <property type="entry name" value="ABC_heterocyst_DevB"/>
</dbReference>
<dbReference type="AlphaFoldDB" id="A0A135ZZP9"/>
<dbReference type="Gene3D" id="2.40.30.170">
    <property type="match status" value="1"/>
</dbReference>
<evidence type="ECO:0000256" key="4">
    <source>
        <dbReference type="SAM" id="SignalP"/>
    </source>
</evidence>
<dbReference type="NCBIfam" id="TIGR02971">
    <property type="entry name" value="heterocyst_DevB"/>
    <property type="match status" value="1"/>
</dbReference>
<comment type="similarity">
    <text evidence="2">Belongs to the membrane fusion protein (MFP) (TC 8.A.1) family.</text>
</comment>
<dbReference type="EMBL" id="LSNE01000006">
    <property type="protein sequence ID" value="KXI28451.1"/>
    <property type="molecule type" value="Genomic_DNA"/>
</dbReference>
<evidence type="ECO:0000313" key="6">
    <source>
        <dbReference type="EMBL" id="KXI28451.1"/>
    </source>
</evidence>
<keyword evidence="3" id="KW-0175">Coiled coil</keyword>
<dbReference type="OrthoDB" id="9791520at2"/>
<feature type="domain" description="Multidrug resistance protein MdtA-like barrel-sandwich hybrid" evidence="5">
    <location>
        <begin position="57"/>
        <end position="208"/>
    </location>
</feature>
<dbReference type="InterPro" id="IPR058625">
    <property type="entry name" value="MdtA-like_BSH"/>
</dbReference>
<comment type="caution">
    <text evidence="6">The sequence shown here is derived from an EMBL/GenBank/DDBJ whole genome shotgun (WGS) entry which is preliminary data.</text>
</comment>
<feature type="chain" id="PRO_5007469459" description="Multidrug resistance protein MdtA-like barrel-sandwich hybrid domain-containing protein" evidence="4">
    <location>
        <begin position="30"/>
        <end position="305"/>
    </location>
</feature>
<organism evidence="6 7">
    <name type="scientific">Paraglaciecola hydrolytica</name>
    <dbReference type="NCBI Taxonomy" id="1799789"/>
    <lineage>
        <taxon>Bacteria</taxon>
        <taxon>Pseudomonadati</taxon>
        <taxon>Pseudomonadota</taxon>
        <taxon>Gammaproteobacteria</taxon>
        <taxon>Alteromonadales</taxon>
        <taxon>Alteromonadaceae</taxon>
        <taxon>Paraglaciecola</taxon>
    </lineage>
</organism>